<evidence type="ECO:0000313" key="3">
    <source>
        <dbReference type="Proteomes" id="UP001152799"/>
    </source>
</evidence>
<organism evidence="2 3">
    <name type="scientific">Ceutorhynchus assimilis</name>
    <name type="common">cabbage seed weevil</name>
    <dbReference type="NCBI Taxonomy" id="467358"/>
    <lineage>
        <taxon>Eukaryota</taxon>
        <taxon>Metazoa</taxon>
        <taxon>Ecdysozoa</taxon>
        <taxon>Arthropoda</taxon>
        <taxon>Hexapoda</taxon>
        <taxon>Insecta</taxon>
        <taxon>Pterygota</taxon>
        <taxon>Neoptera</taxon>
        <taxon>Endopterygota</taxon>
        <taxon>Coleoptera</taxon>
        <taxon>Polyphaga</taxon>
        <taxon>Cucujiformia</taxon>
        <taxon>Curculionidae</taxon>
        <taxon>Ceutorhynchinae</taxon>
        <taxon>Ceutorhynchus</taxon>
    </lineage>
</organism>
<feature type="compositionally biased region" description="Low complexity" evidence="1">
    <location>
        <begin position="48"/>
        <end position="61"/>
    </location>
</feature>
<dbReference type="AlphaFoldDB" id="A0A9N9MNH0"/>
<feature type="region of interest" description="Disordered" evidence="1">
    <location>
        <begin position="36"/>
        <end position="61"/>
    </location>
</feature>
<name>A0A9N9MNH0_9CUCU</name>
<keyword evidence="3" id="KW-1185">Reference proteome</keyword>
<protein>
    <submittedName>
        <fullName evidence="2">Uncharacterized protein</fullName>
    </submittedName>
</protein>
<evidence type="ECO:0000313" key="2">
    <source>
        <dbReference type="EMBL" id="CAG9768290.1"/>
    </source>
</evidence>
<sequence>MQFTKMNVEEDIINIDDGDVDEDDVNIDLRESENLTDGCIGNGGGSTGASASSTSGSTRTGMAKLQPNLTEEVAHPHVLKKKGNILQQRVGKYHNQSYNSLDCSFKLDTKIYTDSKVAVKLSCGRTKSQAIVQNVLPPMVLEKPIELLRHHFPKLFFSVQLDASNRKNVKLFPISVQMFTVEGGLQNFMLHFCENSDESADWMFNMVNNSLKELKLDWGQVSSLSADNTNSNYGAHHSLFTNILAKNENILKRNCHAHLIHNCVKFSMDTLSLDVENLVLKIYSHFFVCQTSGRT</sequence>
<gene>
    <name evidence="2" type="ORF">CEUTPL_LOCUS8836</name>
</gene>
<dbReference type="EMBL" id="OU892280">
    <property type="protein sequence ID" value="CAG9768290.1"/>
    <property type="molecule type" value="Genomic_DNA"/>
</dbReference>
<reference evidence="2" key="1">
    <citation type="submission" date="2022-01" db="EMBL/GenBank/DDBJ databases">
        <authorList>
            <person name="King R."/>
        </authorList>
    </citation>
    <scope>NUCLEOTIDE SEQUENCE</scope>
</reference>
<accession>A0A9N9MNH0</accession>
<dbReference type="PANTHER" id="PTHR37162:SF10">
    <property type="entry name" value="DUF4371 DOMAIN-CONTAINING PROTEIN"/>
    <property type="match status" value="1"/>
</dbReference>
<evidence type="ECO:0000256" key="1">
    <source>
        <dbReference type="SAM" id="MobiDB-lite"/>
    </source>
</evidence>
<dbReference type="OrthoDB" id="10033706at2759"/>
<dbReference type="PANTHER" id="PTHR37162">
    <property type="entry name" value="HAT FAMILY DIMERISATION DOMAINCONTAINING PROTEIN-RELATED"/>
    <property type="match status" value="1"/>
</dbReference>
<proteinExistence type="predicted"/>
<dbReference type="Proteomes" id="UP001152799">
    <property type="component" value="Chromosome 4"/>
</dbReference>